<comment type="caution">
    <text evidence="1">The sequence shown here is derived from an EMBL/GenBank/DDBJ whole genome shotgun (WGS) entry which is preliminary data.</text>
</comment>
<dbReference type="Proteomes" id="UP000676336">
    <property type="component" value="Unassembled WGS sequence"/>
</dbReference>
<evidence type="ECO:0000313" key="1">
    <source>
        <dbReference type="EMBL" id="CAF5064615.1"/>
    </source>
</evidence>
<dbReference type="EMBL" id="CAJOBI010231030">
    <property type="protein sequence ID" value="CAF5064615.1"/>
    <property type="molecule type" value="Genomic_DNA"/>
</dbReference>
<dbReference type="AlphaFoldDB" id="A0A8S3EMZ3"/>
<sequence length="37" mass="4041">MTIAENIAYGKVNPSLEDIIEAATKANIHQFVISLPQ</sequence>
<organism evidence="1 2">
    <name type="scientific">Rotaria magnacalcarata</name>
    <dbReference type="NCBI Taxonomy" id="392030"/>
    <lineage>
        <taxon>Eukaryota</taxon>
        <taxon>Metazoa</taxon>
        <taxon>Spiralia</taxon>
        <taxon>Gnathifera</taxon>
        <taxon>Rotifera</taxon>
        <taxon>Eurotatoria</taxon>
        <taxon>Bdelloidea</taxon>
        <taxon>Philodinida</taxon>
        <taxon>Philodinidae</taxon>
        <taxon>Rotaria</taxon>
    </lineage>
</organism>
<dbReference type="InterPro" id="IPR027417">
    <property type="entry name" value="P-loop_NTPase"/>
</dbReference>
<evidence type="ECO:0000313" key="2">
    <source>
        <dbReference type="Proteomes" id="UP000676336"/>
    </source>
</evidence>
<accession>A0A8S3EMZ3</accession>
<dbReference type="Gene3D" id="3.40.50.300">
    <property type="entry name" value="P-loop containing nucleotide triphosphate hydrolases"/>
    <property type="match status" value="1"/>
</dbReference>
<name>A0A8S3EMZ3_9BILA</name>
<feature type="non-terminal residue" evidence="1">
    <location>
        <position position="37"/>
    </location>
</feature>
<gene>
    <name evidence="1" type="ORF">SMN809_LOCUS59945</name>
</gene>
<protein>
    <submittedName>
        <fullName evidence="1">Uncharacterized protein</fullName>
    </submittedName>
</protein>
<proteinExistence type="predicted"/>
<reference evidence="1" key="1">
    <citation type="submission" date="2021-02" db="EMBL/GenBank/DDBJ databases">
        <authorList>
            <person name="Nowell W R."/>
        </authorList>
    </citation>
    <scope>NUCLEOTIDE SEQUENCE</scope>
</reference>